<evidence type="ECO:0000256" key="7">
    <source>
        <dbReference type="ARBA" id="ARBA00023136"/>
    </source>
</evidence>
<feature type="transmembrane region" description="Helical" evidence="8">
    <location>
        <begin position="70"/>
        <end position="92"/>
    </location>
</feature>
<feature type="transmembrane region" description="Helical" evidence="8">
    <location>
        <begin position="216"/>
        <end position="235"/>
    </location>
</feature>
<evidence type="ECO:0000256" key="8">
    <source>
        <dbReference type="SAM" id="Phobius"/>
    </source>
</evidence>
<keyword evidence="3" id="KW-1003">Cell membrane</keyword>
<feature type="transmembrane region" description="Helical" evidence="8">
    <location>
        <begin position="411"/>
        <end position="438"/>
    </location>
</feature>
<dbReference type="AlphaFoldDB" id="A0A7S9QCJ6"/>
<dbReference type="GO" id="GO:0030001">
    <property type="term" value="P:metal ion transport"/>
    <property type="evidence" value="ECO:0007669"/>
    <property type="project" value="UniProtKB-ARBA"/>
</dbReference>
<name>A0A7S9QCJ6_9RHOB</name>
<keyword evidence="2" id="KW-0813">Transport</keyword>
<evidence type="ECO:0000256" key="3">
    <source>
        <dbReference type="ARBA" id="ARBA00022475"/>
    </source>
</evidence>
<feature type="transmembrane region" description="Helical" evidence="8">
    <location>
        <begin position="241"/>
        <end position="260"/>
    </location>
</feature>
<feature type="transmembrane region" description="Helical" evidence="8">
    <location>
        <begin position="128"/>
        <end position="150"/>
    </location>
</feature>
<sequence>MDWRRSPLFVFFLLGAAPVMLVPCIAAYMDGDHDTARPFFYGTILTVFFALSLGLALMNRTPRSTARSHLLALMGTYILLPIWLAVPLAILVPTLTPVVAYFEMVSALTTTGATVFDRPGRLPDAVHIYRGLVGWAGGFLILVAAVGIMAPLNIGGFEIRSVVLGARPGDGRIRVGSAEATDRILRAVGVVAPIYGGLTALLGALLLVAGEAPLDAFMGAMAVIATSGITATGAATGAGSIPAEMAMALFLLIAATALIYDPYRRREFGIWRSDPELRVLVALVIGLPTILFLRHWVGALELDQTVGGFYIAMAALWGAIFTTISFVTTFGQQSVAWDTAQAWSGLPTPGLLLMGLAMLGGGVATTAGGVKLLRVYALYKHGTRELRRLTLPHSIGGQGQAARRIRTEGAYIAWLFLMLFFVALAALLLLLTLTGLAFDQALPLATAALSNTGPGYELFAAQPRRYLDLGPAVHLILSFAMILGRLETLAFVALLNPEFWRR</sequence>
<dbReference type="EMBL" id="CP064942">
    <property type="protein sequence ID" value="QPH53885.1"/>
    <property type="molecule type" value="Genomic_DNA"/>
</dbReference>
<keyword evidence="10" id="KW-1185">Reference proteome</keyword>
<dbReference type="KEGG" id="poz:I0K15_19265"/>
<evidence type="ECO:0000256" key="1">
    <source>
        <dbReference type="ARBA" id="ARBA00004651"/>
    </source>
</evidence>
<comment type="subcellular location">
    <subcellularLocation>
        <location evidence="1">Cell membrane</location>
        <topology evidence="1">Multi-pass membrane protein</topology>
    </subcellularLocation>
</comment>
<evidence type="ECO:0000256" key="6">
    <source>
        <dbReference type="ARBA" id="ARBA00023065"/>
    </source>
</evidence>
<evidence type="ECO:0000256" key="5">
    <source>
        <dbReference type="ARBA" id="ARBA00022989"/>
    </source>
</evidence>
<gene>
    <name evidence="9" type="ORF">I0K15_19265</name>
</gene>
<feature type="transmembrane region" description="Helical" evidence="8">
    <location>
        <begin position="184"/>
        <end position="209"/>
    </location>
</feature>
<evidence type="ECO:0000313" key="10">
    <source>
        <dbReference type="Proteomes" id="UP000594800"/>
    </source>
</evidence>
<keyword evidence="4 8" id="KW-0812">Transmembrane</keyword>
<dbReference type="Pfam" id="PF02386">
    <property type="entry name" value="TrkH"/>
    <property type="match status" value="1"/>
</dbReference>
<feature type="transmembrane region" description="Helical" evidence="8">
    <location>
        <begin position="7"/>
        <end position="28"/>
    </location>
</feature>
<accession>A0A7S9QCJ6</accession>
<dbReference type="GO" id="GO:0008324">
    <property type="term" value="F:monoatomic cation transmembrane transporter activity"/>
    <property type="evidence" value="ECO:0007669"/>
    <property type="project" value="InterPro"/>
</dbReference>
<evidence type="ECO:0000256" key="2">
    <source>
        <dbReference type="ARBA" id="ARBA00022448"/>
    </source>
</evidence>
<keyword evidence="6" id="KW-0406">Ion transport</keyword>
<feature type="transmembrane region" description="Helical" evidence="8">
    <location>
        <begin position="40"/>
        <end position="58"/>
    </location>
</feature>
<dbReference type="PANTHER" id="PTHR32024">
    <property type="entry name" value="TRK SYSTEM POTASSIUM UPTAKE PROTEIN TRKG-RELATED"/>
    <property type="match status" value="1"/>
</dbReference>
<dbReference type="Proteomes" id="UP000594800">
    <property type="component" value="Chromosome"/>
</dbReference>
<feature type="transmembrane region" description="Helical" evidence="8">
    <location>
        <begin position="472"/>
        <end position="495"/>
    </location>
</feature>
<keyword evidence="7 8" id="KW-0472">Membrane</keyword>
<proteinExistence type="predicted"/>
<evidence type="ECO:0000313" key="9">
    <source>
        <dbReference type="EMBL" id="QPH53885.1"/>
    </source>
</evidence>
<protein>
    <submittedName>
        <fullName evidence="9">TrkH family potassium uptake protein</fullName>
    </submittedName>
</protein>
<evidence type="ECO:0000256" key="4">
    <source>
        <dbReference type="ARBA" id="ARBA00022692"/>
    </source>
</evidence>
<feature type="transmembrane region" description="Helical" evidence="8">
    <location>
        <begin position="280"/>
        <end position="297"/>
    </location>
</feature>
<organism evidence="9 10">
    <name type="scientific">Pontivivens ytuae</name>
    <dbReference type="NCBI Taxonomy" id="2789856"/>
    <lineage>
        <taxon>Bacteria</taxon>
        <taxon>Pseudomonadati</taxon>
        <taxon>Pseudomonadota</taxon>
        <taxon>Alphaproteobacteria</taxon>
        <taxon>Rhodobacterales</taxon>
        <taxon>Paracoccaceae</taxon>
        <taxon>Pontivivens</taxon>
    </lineage>
</organism>
<keyword evidence="5 8" id="KW-1133">Transmembrane helix</keyword>
<dbReference type="GO" id="GO:0005886">
    <property type="term" value="C:plasma membrane"/>
    <property type="evidence" value="ECO:0007669"/>
    <property type="project" value="UniProtKB-SubCell"/>
</dbReference>
<dbReference type="PANTHER" id="PTHR32024:SF3">
    <property type="entry name" value="TRK SYSTEM POTASSIUM UPTAKE PROTEIN"/>
    <property type="match status" value="1"/>
</dbReference>
<feature type="transmembrane region" description="Helical" evidence="8">
    <location>
        <begin position="309"/>
        <end position="330"/>
    </location>
</feature>
<reference evidence="9 10" key="1">
    <citation type="submission" date="2020-11" db="EMBL/GenBank/DDBJ databases">
        <title>Description of Pontivivens ytuae sp. nov. isolated from deep sea sediment of Mariana Trench.</title>
        <authorList>
            <person name="Wang Z."/>
            <person name="Sun Q.-L."/>
            <person name="Xu X.-D."/>
            <person name="Tang Y.-Z."/>
            <person name="Zhang J."/>
        </authorList>
    </citation>
    <scope>NUCLEOTIDE SEQUENCE [LARGE SCALE GENOMIC DNA]</scope>
    <source>
        <strain evidence="9 10">MT2928</strain>
    </source>
</reference>
<dbReference type="InterPro" id="IPR003445">
    <property type="entry name" value="Cat_transpt"/>
</dbReference>
<dbReference type="RefSeq" id="WP_196103094.1">
    <property type="nucleotide sequence ID" value="NZ_CP064942.1"/>
</dbReference>